<dbReference type="FunFam" id="2.10.25.10:FF:000193">
    <property type="entry name" value="Laminin subunit gamma 1"/>
    <property type="match status" value="1"/>
</dbReference>
<dbReference type="FunFam" id="2.10.25.10:FF:000758">
    <property type="entry name" value="Laminin subunit gamma 1"/>
    <property type="match status" value="1"/>
</dbReference>
<dbReference type="PROSITE" id="PS50027">
    <property type="entry name" value="EGF_LAM_2"/>
    <property type="match status" value="6"/>
</dbReference>
<organism evidence="8">
    <name type="scientific">Cyprideis torosa</name>
    <dbReference type="NCBI Taxonomy" id="163714"/>
    <lineage>
        <taxon>Eukaryota</taxon>
        <taxon>Metazoa</taxon>
        <taxon>Ecdysozoa</taxon>
        <taxon>Arthropoda</taxon>
        <taxon>Crustacea</taxon>
        <taxon>Oligostraca</taxon>
        <taxon>Ostracoda</taxon>
        <taxon>Podocopa</taxon>
        <taxon>Podocopida</taxon>
        <taxon>Cytherocopina</taxon>
        <taxon>Cytheroidea</taxon>
        <taxon>Cytherideidae</taxon>
        <taxon>Cyprideis</taxon>
    </lineage>
</organism>
<evidence type="ECO:0000256" key="3">
    <source>
        <dbReference type="ARBA" id="ARBA00023157"/>
    </source>
</evidence>
<feature type="disulfide bond" evidence="7">
    <location>
        <begin position="612"/>
        <end position="621"/>
    </location>
</feature>
<feature type="disulfide bond" evidence="7">
    <location>
        <begin position="661"/>
        <end position="670"/>
    </location>
</feature>
<dbReference type="OrthoDB" id="430826at2759"/>
<gene>
    <name evidence="8" type="ORF">CTOB1V02_LOCUS7809</name>
</gene>
<evidence type="ECO:0000256" key="5">
    <source>
        <dbReference type="ARBA" id="ARBA00023292"/>
    </source>
</evidence>
<feature type="disulfide bond" evidence="7">
    <location>
        <begin position="94"/>
        <end position="106"/>
    </location>
</feature>
<sequence>MTWTTGLLWLVIGLASAQFVDYDPSRGDQPVFSDSSECNCNGRSDKCVFDKQLWQQTGHGGRCVDCTGNTAGPHCEQCQDEFYMHESTRQCLPCRCNEMGSLSLQCDNEGQCACKPGVGGEKCERCLPNNYGYGPFGCTPCGCVMEGSLYNDPKCDPVTGDCQCKENVEGKRCDRCKPGFFNIDDENQFGCNPCFCYGHSSICQSAIGYGKGKSLEKKALEERVDSDGWTAVDRYQRDIPVQYSSISQAIGVSAPTSEAVHFSAPPQFLGDQRVSYHQELSFRLRIGEVNPIPSQEDIVIEGSGLRISQSIARPPNTPPSIQNQDFKFTLHENPEFGWNPRLSFKDFMSILSNITAIKVRATYTPEGRGFLSNFRMGSGVRGLVGKGPADWVERCTCPNGYVGQFCESCAPGFRHEPPNGGPFARCVPCNCNGHADICDPNSGQCICRHNTAGVSCEVCARGYYGNALQGTPNDCTPCPCPEQGACLELMGDVACIECPQGYAGHRCDMCADGYFGDPDGLYGVARGCQPCDCNNNIDQNAIGNCNRTTGECLKCIYNTDGPRCERCLAGYYGDPLSLEKGSCRPCGCNPLGTQEASEGVPLCNAVTGQCTCKYFVIGQQCDRCADGYFNLKRGTGCTRCECDPVGALNQTCHEDTGQCYCKPGVTGRRCDQCIPFHYGFSFDGCKPCDCDHVLLTFSVICKQANVHAGRMLKEKDAKGGCRDCPACFNLIRDEVEAHRIRLDEVEEVLEAIASSPSISEDASFQSQLDEVNVKVERLLSDARTSSIAAAGGETSLGEQLEDLYRRLQELQEIIHISRQTVHDADRTSEDVKGVVAQTEAVLDEARRSLQNVKYFLETEGQDALRQAMERSEQYGIQNEKMSNISREARMLADSYEAKASDIETVAQTAYNTSVNAWELAMQAIQKQRDTSEELRKLRNDAEAATDRLRNNKEQALQAHRDATAAHDESLNLITDAELLNPPEIDTDSINKISEEIKEEAKRINLEATKLMEDNAEMLAGINSQLEEAKRLLNSGVAQQQVADRLMAEIEEARAQAQAAVDSGDKILKEAQKTLETLLKFDEEVQKSKSAAEDAKLGIPEILQIITDAENLTRESSAFLEGAQREAANARQDASQMRLETEQTRTLAAELQDKAANLSVEAVKQSGNLDDRAEQATREEELAKQALMKSDEARKSATQATDKVQEGLDAVLAIQRELRQINSIDESELTKLEEKFERAKEKIIQANLNETLSVLKTARSRQKQWTENLEENVLWLRKEVDTIEAIRNSLPNECFKRGKLEP</sequence>
<feature type="disulfide bond" evidence="7">
    <location>
        <begin position="555"/>
        <end position="564"/>
    </location>
</feature>
<keyword evidence="1" id="KW-0732">Signal</keyword>
<dbReference type="PROSITE" id="PS51115">
    <property type="entry name" value="LAMININ_IVA"/>
    <property type="match status" value="1"/>
</dbReference>
<dbReference type="FunFam" id="2.10.25.10:FF:000067">
    <property type="entry name" value="Laminin subunit gamma 1"/>
    <property type="match status" value="1"/>
</dbReference>
<evidence type="ECO:0000256" key="2">
    <source>
        <dbReference type="ARBA" id="ARBA00022737"/>
    </source>
</evidence>
<dbReference type="EMBL" id="OB662369">
    <property type="protein sequence ID" value="CAD7229944.1"/>
    <property type="molecule type" value="Genomic_DNA"/>
</dbReference>
<proteinExistence type="predicted"/>
<feature type="disulfide bond" evidence="7">
    <location>
        <begin position="447"/>
        <end position="456"/>
    </location>
</feature>
<dbReference type="FunFam" id="2.10.25.10:FF:000051">
    <property type="entry name" value="Laminin subunit alpha 4"/>
    <property type="match status" value="1"/>
</dbReference>
<dbReference type="PANTHER" id="PTHR10574:SF435">
    <property type="entry name" value="LAMININ SUBUNIT GAMMA-1"/>
    <property type="match status" value="1"/>
</dbReference>
<dbReference type="Pfam" id="PF00052">
    <property type="entry name" value="Laminin_B"/>
    <property type="match status" value="1"/>
</dbReference>
<evidence type="ECO:0000256" key="6">
    <source>
        <dbReference type="ARBA" id="ARBA00065619"/>
    </source>
</evidence>
<feature type="disulfide bond" evidence="7">
    <location>
        <begin position="640"/>
        <end position="652"/>
    </location>
</feature>
<dbReference type="FunFam" id="2.10.25.10:FF:000074">
    <property type="entry name" value="Laminin subunit alpha"/>
    <property type="match status" value="1"/>
</dbReference>
<feature type="disulfide bond" evidence="7">
    <location>
        <begin position="114"/>
        <end position="123"/>
    </location>
</feature>
<dbReference type="InterPro" id="IPR002049">
    <property type="entry name" value="LE_dom"/>
</dbReference>
<evidence type="ECO:0000256" key="7">
    <source>
        <dbReference type="PROSITE-ProRule" id="PRU00460"/>
    </source>
</evidence>
<dbReference type="PANTHER" id="PTHR10574">
    <property type="entry name" value="NETRIN/LAMININ-RELATED"/>
    <property type="match status" value="1"/>
</dbReference>
<dbReference type="GO" id="GO:0009888">
    <property type="term" value="P:tissue development"/>
    <property type="evidence" value="ECO:0007669"/>
    <property type="project" value="TreeGrafter"/>
</dbReference>
<dbReference type="PROSITE" id="PS01248">
    <property type="entry name" value="EGF_LAM_1"/>
    <property type="match status" value="2"/>
</dbReference>
<comment type="caution">
    <text evidence="7">Lacks conserved residue(s) required for the propagation of feature annotation.</text>
</comment>
<feature type="disulfide bond" evidence="7">
    <location>
        <begin position="642"/>
        <end position="659"/>
    </location>
</feature>
<dbReference type="Pfam" id="PF00053">
    <property type="entry name" value="EGF_laminin"/>
    <property type="match status" value="9"/>
</dbReference>
<dbReference type="SMART" id="SM00181">
    <property type="entry name" value="EGF"/>
    <property type="match status" value="4"/>
</dbReference>
<comment type="subunit">
    <text evidence="6">Laminin is a complex glycoprotein, consisting of three different polypeptide chains (alpha, beta, gamma), which are bound to each other by disulfide bonds into a cross-shaped molecule comprising one long and three short arms with globules at each end.</text>
</comment>
<dbReference type="FunFam" id="2.10.25.10:FF:000105">
    <property type="entry name" value="laminin subunit gamma-1"/>
    <property type="match status" value="2"/>
</dbReference>
<dbReference type="CDD" id="cd00055">
    <property type="entry name" value="EGF_Lam"/>
    <property type="match status" value="7"/>
</dbReference>
<dbReference type="SMART" id="SM00180">
    <property type="entry name" value="EGF_Lam"/>
    <property type="match status" value="8"/>
</dbReference>
<accession>A0A7R8ZSD5</accession>
<evidence type="ECO:0000313" key="8">
    <source>
        <dbReference type="EMBL" id="CAD7229944.1"/>
    </source>
</evidence>
<name>A0A7R8ZSD5_9CRUS</name>
<dbReference type="SMART" id="SM00281">
    <property type="entry name" value="LamB"/>
    <property type="match status" value="1"/>
</dbReference>
<dbReference type="InterPro" id="IPR050440">
    <property type="entry name" value="Laminin/Netrin_ECM"/>
</dbReference>
<reference evidence="8" key="1">
    <citation type="submission" date="2020-11" db="EMBL/GenBank/DDBJ databases">
        <authorList>
            <person name="Tran Van P."/>
        </authorList>
    </citation>
    <scope>NUCLEOTIDE SEQUENCE</scope>
</reference>
<keyword evidence="4" id="KW-0325">Glycoprotein</keyword>
<dbReference type="GO" id="GO:0009887">
    <property type="term" value="P:animal organ morphogenesis"/>
    <property type="evidence" value="ECO:0007669"/>
    <property type="project" value="TreeGrafter"/>
</dbReference>
<evidence type="ECO:0000256" key="4">
    <source>
        <dbReference type="ARBA" id="ARBA00023180"/>
    </source>
</evidence>
<keyword evidence="3 7" id="KW-1015">Disulfide bond</keyword>
<feature type="disulfide bond" evidence="7">
    <location>
        <begin position="164"/>
        <end position="173"/>
    </location>
</feature>
<dbReference type="PRINTS" id="PR00011">
    <property type="entry name" value="EGFLAMININ"/>
</dbReference>
<dbReference type="Gene3D" id="2.10.25.10">
    <property type="entry name" value="Laminin"/>
    <property type="match status" value="8"/>
</dbReference>
<protein>
    <submittedName>
        <fullName evidence="8">Uncharacterized protein</fullName>
    </submittedName>
</protein>
<dbReference type="InterPro" id="IPR000034">
    <property type="entry name" value="Laminin_IV"/>
</dbReference>
<dbReference type="SUPFAM" id="SSF57196">
    <property type="entry name" value="EGF/Laminin"/>
    <property type="match status" value="8"/>
</dbReference>
<keyword evidence="2" id="KW-0677">Repeat</keyword>
<dbReference type="InterPro" id="IPR000742">
    <property type="entry name" value="EGF"/>
</dbReference>
<evidence type="ECO:0000256" key="1">
    <source>
        <dbReference type="ARBA" id="ARBA00022729"/>
    </source>
</evidence>
<keyword evidence="5 7" id="KW-0424">Laminin EGF-like domain</keyword>